<sequence length="210" mass="23092">MSETTERRVRQAAIELFATRGFHGTGIRDLAEAAGLSSATLYHYMGTKEDLLASIMRVSLERVLDNAARLLADVTSPVERIARLIALHVMTHAEQKLETRVVDGEIRALSESRRPEIVALRDQYEDLWQDAIDTGCREGLLRTSAPRVARLALLEMCSGISHWYSADGPLKLDDLAAHYIEMALGALGANCSIESVHSVVIDVQAVTRAP</sequence>
<feature type="DNA-binding region" description="H-T-H motif" evidence="4">
    <location>
        <begin position="26"/>
        <end position="45"/>
    </location>
</feature>
<evidence type="ECO:0000256" key="3">
    <source>
        <dbReference type="ARBA" id="ARBA00023163"/>
    </source>
</evidence>
<dbReference type="Proteomes" id="UP001519332">
    <property type="component" value="Unassembled WGS sequence"/>
</dbReference>
<reference evidence="6 7" key="1">
    <citation type="submission" date="2021-03" db="EMBL/GenBank/DDBJ databases">
        <title>Sequencing the genomes of 1000 actinobacteria strains.</title>
        <authorList>
            <person name="Klenk H.-P."/>
        </authorList>
    </citation>
    <scope>NUCLEOTIDE SEQUENCE [LARGE SCALE GENOMIC DNA]</scope>
    <source>
        <strain evidence="6 7">DSM 46670</strain>
    </source>
</reference>
<feature type="domain" description="HTH tetR-type" evidence="5">
    <location>
        <begin position="3"/>
        <end position="63"/>
    </location>
</feature>
<evidence type="ECO:0000256" key="1">
    <source>
        <dbReference type="ARBA" id="ARBA00023015"/>
    </source>
</evidence>
<dbReference type="PRINTS" id="PR00455">
    <property type="entry name" value="HTHTETR"/>
</dbReference>
<proteinExistence type="predicted"/>
<comment type="caution">
    <text evidence="6">The sequence shown here is derived from an EMBL/GenBank/DDBJ whole genome shotgun (WGS) entry which is preliminary data.</text>
</comment>
<keyword evidence="2 4" id="KW-0238">DNA-binding</keyword>
<dbReference type="InterPro" id="IPR009057">
    <property type="entry name" value="Homeodomain-like_sf"/>
</dbReference>
<protein>
    <submittedName>
        <fullName evidence="6">AcrR family transcriptional regulator</fullName>
    </submittedName>
</protein>
<gene>
    <name evidence="6" type="ORF">JOF56_005531</name>
</gene>
<evidence type="ECO:0000313" key="7">
    <source>
        <dbReference type="Proteomes" id="UP001519332"/>
    </source>
</evidence>
<dbReference type="InterPro" id="IPR036271">
    <property type="entry name" value="Tet_transcr_reg_TetR-rel_C_sf"/>
</dbReference>
<dbReference type="PANTHER" id="PTHR30055:SF234">
    <property type="entry name" value="HTH-TYPE TRANSCRIPTIONAL REGULATOR BETI"/>
    <property type="match status" value="1"/>
</dbReference>
<accession>A0ABS4TL82</accession>
<evidence type="ECO:0000259" key="5">
    <source>
        <dbReference type="PROSITE" id="PS50977"/>
    </source>
</evidence>
<dbReference type="Pfam" id="PF00440">
    <property type="entry name" value="TetR_N"/>
    <property type="match status" value="1"/>
</dbReference>
<keyword evidence="7" id="KW-1185">Reference proteome</keyword>
<dbReference type="EMBL" id="JAGINW010000001">
    <property type="protein sequence ID" value="MBP2325146.1"/>
    <property type="molecule type" value="Genomic_DNA"/>
</dbReference>
<dbReference type="Gene3D" id="1.10.357.10">
    <property type="entry name" value="Tetracycline Repressor, domain 2"/>
    <property type="match status" value="1"/>
</dbReference>
<dbReference type="InterPro" id="IPR050109">
    <property type="entry name" value="HTH-type_TetR-like_transc_reg"/>
</dbReference>
<dbReference type="InterPro" id="IPR001647">
    <property type="entry name" value="HTH_TetR"/>
</dbReference>
<dbReference type="PANTHER" id="PTHR30055">
    <property type="entry name" value="HTH-TYPE TRANSCRIPTIONAL REGULATOR RUTR"/>
    <property type="match status" value="1"/>
</dbReference>
<dbReference type="Gene3D" id="1.10.10.60">
    <property type="entry name" value="Homeodomain-like"/>
    <property type="match status" value="1"/>
</dbReference>
<dbReference type="RefSeq" id="WP_209642385.1">
    <property type="nucleotide sequence ID" value="NZ_JAGINW010000001.1"/>
</dbReference>
<keyword evidence="1" id="KW-0805">Transcription regulation</keyword>
<evidence type="ECO:0000313" key="6">
    <source>
        <dbReference type="EMBL" id="MBP2325146.1"/>
    </source>
</evidence>
<keyword evidence="3" id="KW-0804">Transcription</keyword>
<dbReference type="Pfam" id="PF17932">
    <property type="entry name" value="TetR_C_24"/>
    <property type="match status" value="1"/>
</dbReference>
<dbReference type="SUPFAM" id="SSF48498">
    <property type="entry name" value="Tetracyclin repressor-like, C-terminal domain"/>
    <property type="match status" value="1"/>
</dbReference>
<organism evidence="6 7">
    <name type="scientific">Kibdelosporangium banguiense</name>
    <dbReference type="NCBI Taxonomy" id="1365924"/>
    <lineage>
        <taxon>Bacteria</taxon>
        <taxon>Bacillati</taxon>
        <taxon>Actinomycetota</taxon>
        <taxon>Actinomycetes</taxon>
        <taxon>Pseudonocardiales</taxon>
        <taxon>Pseudonocardiaceae</taxon>
        <taxon>Kibdelosporangium</taxon>
    </lineage>
</organism>
<dbReference type="PROSITE" id="PS50977">
    <property type="entry name" value="HTH_TETR_2"/>
    <property type="match status" value="1"/>
</dbReference>
<evidence type="ECO:0000256" key="4">
    <source>
        <dbReference type="PROSITE-ProRule" id="PRU00335"/>
    </source>
</evidence>
<dbReference type="InterPro" id="IPR041490">
    <property type="entry name" value="KstR2_TetR_C"/>
</dbReference>
<name>A0ABS4TL82_9PSEU</name>
<evidence type="ECO:0000256" key="2">
    <source>
        <dbReference type="ARBA" id="ARBA00023125"/>
    </source>
</evidence>
<dbReference type="SUPFAM" id="SSF46689">
    <property type="entry name" value="Homeodomain-like"/>
    <property type="match status" value="1"/>
</dbReference>